<name>A0A103XMR3_CYNCS</name>
<dbReference type="AlphaFoldDB" id="A0A103XMR3"/>
<gene>
    <name evidence="2" type="ORF">Ccrd_004377</name>
</gene>
<evidence type="ECO:0000313" key="2">
    <source>
        <dbReference type="EMBL" id="KVH93572.1"/>
    </source>
</evidence>
<dbReference type="Gramene" id="KVH93572">
    <property type="protein sequence ID" value="KVH93572"/>
    <property type="gene ID" value="Ccrd_004377"/>
</dbReference>
<accession>A0A103XMR3</accession>
<dbReference type="STRING" id="59895.A0A103XMR3"/>
<protein>
    <submittedName>
        <fullName evidence="2">Uncharacterized protein</fullName>
    </submittedName>
</protein>
<proteinExistence type="predicted"/>
<organism evidence="2 3">
    <name type="scientific">Cynara cardunculus var. scolymus</name>
    <name type="common">Globe artichoke</name>
    <name type="synonym">Cynara scolymus</name>
    <dbReference type="NCBI Taxonomy" id="59895"/>
    <lineage>
        <taxon>Eukaryota</taxon>
        <taxon>Viridiplantae</taxon>
        <taxon>Streptophyta</taxon>
        <taxon>Embryophyta</taxon>
        <taxon>Tracheophyta</taxon>
        <taxon>Spermatophyta</taxon>
        <taxon>Magnoliopsida</taxon>
        <taxon>eudicotyledons</taxon>
        <taxon>Gunneridae</taxon>
        <taxon>Pentapetalae</taxon>
        <taxon>asterids</taxon>
        <taxon>campanulids</taxon>
        <taxon>Asterales</taxon>
        <taxon>Asteraceae</taxon>
        <taxon>Carduoideae</taxon>
        <taxon>Cardueae</taxon>
        <taxon>Carduinae</taxon>
        <taxon>Cynara</taxon>
    </lineage>
</organism>
<feature type="region of interest" description="Disordered" evidence="1">
    <location>
        <begin position="53"/>
        <end position="81"/>
    </location>
</feature>
<dbReference type="EMBL" id="LEKV01004740">
    <property type="protein sequence ID" value="KVH93572.1"/>
    <property type="molecule type" value="Genomic_DNA"/>
</dbReference>
<evidence type="ECO:0000256" key="1">
    <source>
        <dbReference type="SAM" id="MobiDB-lite"/>
    </source>
</evidence>
<reference evidence="2 3" key="1">
    <citation type="journal article" date="2016" name="Sci. Rep.">
        <title>The genome sequence of the outbreeding globe artichoke constructed de novo incorporating a phase-aware low-pass sequencing strategy of F1 progeny.</title>
        <authorList>
            <person name="Scaglione D."/>
            <person name="Reyes-Chin-Wo S."/>
            <person name="Acquadro A."/>
            <person name="Froenicke L."/>
            <person name="Portis E."/>
            <person name="Beitel C."/>
            <person name="Tirone M."/>
            <person name="Mauro R."/>
            <person name="Lo Monaco A."/>
            <person name="Mauromicale G."/>
            <person name="Faccioli P."/>
            <person name="Cattivelli L."/>
            <person name="Rieseberg L."/>
            <person name="Michelmore R."/>
            <person name="Lanteri S."/>
        </authorList>
    </citation>
    <scope>NUCLEOTIDE SEQUENCE [LARGE SCALE GENOMIC DNA]</scope>
    <source>
        <strain evidence="2">2C</strain>
    </source>
</reference>
<evidence type="ECO:0000313" key="3">
    <source>
        <dbReference type="Proteomes" id="UP000243975"/>
    </source>
</evidence>
<feature type="non-terminal residue" evidence="2">
    <location>
        <position position="1"/>
    </location>
</feature>
<dbReference type="Proteomes" id="UP000243975">
    <property type="component" value="Unassembled WGS sequence"/>
</dbReference>
<sequence>MIDLLRYLLTKSSDEQSGLKDCSILNAINEHGVGQLKEYDLKKLVSTVKEGLELEDETGEGELGPFGSDKNDDGHYWGSED</sequence>
<keyword evidence="3" id="KW-1185">Reference proteome</keyword>
<comment type="caution">
    <text evidence="2">The sequence shown here is derived from an EMBL/GenBank/DDBJ whole genome shotgun (WGS) entry which is preliminary data.</text>
</comment>